<dbReference type="Proteomes" id="UP001215598">
    <property type="component" value="Unassembled WGS sequence"/>
</dbReference>
<protein>
    <submittedName>
        <fullName evidence="2">Uncharacterized protein</fullName>
    </submittedName>
</protein>
<keyword evidence="3" id="KW-1185">Reference proteome</keyword>
<sequence>MLNNWTRFNTKDVCNSVLAYTLDFLIDYSAWLTQANHVFSRLQITSRFEDYVLVDWVKFQITTGNIRVDAPPGYLFLCPTTGFQTELASFGWPDCPAYWSLDPSGLARLSTEQATRLGFPRFELTTKFEGLSWDTSVYAGLRQFHEAKGFNPDSQDVARHLGYPLYEPSREVNYPPSHVEQDQEDNGTDEGEINSEREDAKIGIEVKQNEDELTAKSHVNEDKGLLNVCTEPREQNTAKAHQKLAHSVSQDPNSAVPWTGINFIHHIIGGFRRDLDIHAEDVDIGPISPFLV</sequence>
<evidence type="ECO:0000256" key="1">
    <source>
        <dbReference type="SAM" id="MobiDB-lite"/>
    </source>
</evidence>
<reference evidence="2" key="1">
    <citation type="submission" date="2023-03" db="EMBL/GenBank/DDBJ databases">
        <title>Massive genome expansion in bonnet fungi (Mycena s.s.) driven by repeated elements and novel gene families across ecological guilds.</title>
        <authorList>
            <consortium name="Lawrence Berkeley National Laboratory"/>
            <person name="Harder C.B."/>
            <person name="Miyauchi S."/>
            <person name="Viragh M."/>
            <person name="Kuo A."/>
            <person name="Thoen E."/>
            <person name="Andreopoulos B."/>
            <person name="Lu D."/>
            <person name="Skrede I."/>
            <person name="Drula E."/>
            <person name="Henrissat B."/>
            <person name="Morin E."/>
            <person name="Kohler A."/>
            <person name="Barry K."/>
            <person name="LaButti K."/>
            <person name="Morin E."/>
            <person name="Salamov A."/>
            <person name="Lipzen A."/>
            <person name="Mereny Z."/>
            <person name="Hegedus B."/>
            <person name="Baldrian P."/>
            <person name="Stursova M."/>
            <person name="Weitz H."/>
            <person name="Taylor A."/>
            <person name="Grigoriev I.V."/>
            <person name="Nagy L.G."/>
            <person name="Martin F."/>
            <person name="Kauserud H."/>
        </authorList>
    </citation>
    <scope>NUCLEOTIDE SEQUENCE</scope>
    <source>
        <strain evidence="2">CBHHK182m</strain>
    </source>
</reference>
<organism evidence="2 3">
    <name type="scientific">Mycena metata</name>
    <dbReference type="NCBI Taxonomy" id="1033252"/>
    <lineage>
        <taxon>Eukaryota</taxon>
        <taxon>Fungi</taxon>
        <taxon>Dikarya</taxon>
        <taxon>Basidiomycota</taxon>
        <taxon>Agaricomycotina</taxon>
        <taxon>Agaricomycetes</taxon>
        <taxon>Agaricomycetidae</taxon>
        <taxon>Agaricales</taxon>
        <taxon>Marasmiineae</taxon>
        <taxon>Mycenaceae</taxon>
        <taxon>Mycena</taxon>
    </lineage>
</organism>
<feature type="region of interest" description="Disordered" evidence="1">
    <location>
        <begin position="169"/>
        <end position="198"/>
    </location>
</feature>
<dbReference type="AlphaFoldDB" id="A0AAD7I2J1"/>
<name>A0AAD7I2J1_9AGAR</name>
<evidence type="ECO:0000313" key="3">
    <source>
        <dbReference type="Proteomes" id="UP001215598"/>
    </source>
</evidence>
<accession>A0AAD7I2J1</accession>
<gene>
    <name evidence="2" type="ORF">B0H16DRAFT_1427114</name>
</gene>
<proteinExistence type="predicted"/>
<dbReference type="EMBL" id="JARKIB010000145">
    <property type="protein sequence ID" value="KAJ7732445.1"/>
    <property type="molecule type" value="Genomic_DNA"/>
</dbReference>
<comment type="caution">
    <text evidence="2">The sequence shown here is derived from an EMBL/GenBank/DDBJ whole genome shotgun (WGS) entry which is preliminary data.</text>
</comment>
<evidence type="ECO:0000313" key="2">
    <source>
        <dbReference type="EMBL" id="KAJ7732445.1"/>
    </source>
</evidence>
<feature type="compositionally biased region" description="Acidic residues" evidence="1">
    <location>
        <begin position="182"/>
        <end position="193"/>
    </location>
</feature>